<evidence type="ECO:0000313" key="7">
    <source>
        <dbReference type="EMBL" id="MCW1934074.1"/>
    </source>
</evidence>
<reference evidence="7 8" key="1">
    <citation type="submission" date="2022-10" db="EMBL/GenBank/DDBJ databases">
        <title>Pararhodobacter sp. nov., isolated from marine algae.</title>
        <authorList>
            <person name="Choi B.J."/>
            <person name="Kim J.M."/>
            <person name="Lee J.K."/>
            <person name="Choi D.G."/>
            <person name="Jeon C.O."/>
        </authorList>
    </citation>
    <scope>NUCLEOTIDE SEQUENCE [LARGE SCALE GENOMIC DNA]</scope>
    <source>
        <strain evidence="7 8">ZQ420</strain>
    </source>
</reference>
<keyword evidence="2 4" id="KW-0479">Metal-binding</keyword>
<dbReference type="Gene3D" id="1.10.760.10">
    <property type="entry name" value="Cytochrome c-like domain"/>
    <property type="match status" value="1"/>
</dbReference>
<keyword evidence="1 4" id="KW-0349">Heme</keyword>
<dbReference type="EMBL" id="JAPDFL010000001">
    <property type="protein sequence ID" value="MCW1934074.1"/>
    <property type="molecule type" value="Genomic_DNA"/>
</dbReference>
<feature type="domain" description="Cytochrome c" evidence="6">
    <location>
        <begin position="23"/>
        <end position="139"/>
    </location>
</feature>
<dbReference type="InterPro" id="IPR036909">
    <property type="entry name" value="Cyt_c-like_dom_sf"/>
</dbReference>
<evidence type="ECO:0000256" key="4">
    <source>
        <dbReference type="PROSITE-ProRule" id="PRU00433"/>
    </source>
</evidence>
<keyword evidence="3 4" id="KW-0408">Iron</keyword>
<accession>A0ABT3H2R6</accession>
<proteinExistence type="predicted"/>
<feature type="signal peptide" evidence="5">
    <location>
        <begin position="1"/>
        <end position="21"/>
    </location>
</feature>
<keyword evidence="8" id="KW-1185">Reference proteome</keyword>
<protein>
    <submittedName>
        <fullName evidence="7">Cytochrome C</fullName>
    </submittedName>
</protein>
<organism evidence="7 8">
    <name type="scientific">Pararhodobacter zhoushanensis</name>
    <dbReference type="NCBI Taxonomy" id="2479545"/>
    <lineage>
        <taxon>Bacteria</taxon>
        <taxon>Pseudomonadati</taxon>
        <taxon>Pseudomonadota</taxon>
        <taxon>Alphaproteobacteria</taxon>
        <taxon>Rhodobacterales</taxon>
        <taxon>Paracoccaceae</taxon>
        <taxon>Pararhodobacter</taxon>
    </lineage>
</organism>
<evidence type="ECO:0000256" key="5">
    <source>
        <dbReference type="SAM" id="SignalP"/>
    </source>
</evidence>
<gene>
    <name evidence="7" type="ORF">OKW52_17890</name>
</gene>
<feature type="chain" id="PRO_5047530074" evidence="5">
    <location>
        <begin position="22"/>
        <end position="151"/>
    </location>
</feature>
<evidence type="ECO:0000313" key="8">
    <source>
        <dbReference type="Proteomes" id="UP001208938"/>
    </source>
</evidence>
<evidence type="ECO:0000256" key="3">
    <source>
        <dbReference type="ARBA" id="ARBA00023004"/>
    </source>
</evidence>
<dbReference type="PROSITE" id="PS51007">
    <property type="entry name" value="CYTC"/>
    <property type="match status" value="1"/>
</dbReference>
<dbReference type="Proteomes" id="UP001208938">
    <property type="component" value="Unassembled WGS sequence"/>
</dbReference>
<evidence type="ECO:0000259" key="6">
    <source>
        <dbReference type="PROSITE" id="PS51007"/>
    </source>
</evidence>
<sequence length="151" mass="15874">MKALTLSATALLALGATPSFAEGDAEAGEGLWRSCRSCHAITDADGTTIQRGGRTGPNLYGLPGRAVASQEGFRYSAPLLEFAATEEGAVWTEELFVEYVSDPTAFLRSHLGESGARSGMSFRMTSGAEDMWAYLASVSPAVDDDAAEADE</sequence>
<name>A0ABT3H2R6_9RHOB</name>
<evidence type="ECO:0000256" key="2">
    <source>
        <dbReference type="ARBA" id="ARBA00022723"/>
    </source>
</evidence>
<comment type="caution">
    <text evidence="7">The sequence shown here is derived from an EMBL/GenBank/DDBJ whole genome shotgun (WGS) entry which is preliminary data.</text>
</comment>
<dbReference type="InterPro" id="IPR009056">
    <property type="entry name" value="Cyt_c-like_dom"/>
</dbReference>
<dbReference type="SUPFAM" id="SSF46626">
    <property type="entry name" value="Cytochrome c"/>
    <property type="match status" value="1"/>
</dbReference>
<keyword evidence="5" id="KW-0732">Signal</keyword>
<dbReference type="RefSeq" id="WP_264506901.1">
    <property type="nucleotide sequence ID" value="NZ_JAPDFL010000001.1"/>
</dbReference>
<evidence type="ECO:0000256" key="1">
    <source>
        <dbReference type="ARBA" id="ARBA00022617"/>
    </source>
</evidence>